<organism evidence="2 3">
    <name type="scientific">Anncaliia algerae PRA339</name>
    <dbReference type="NCBI Taxonomy" id="1288291"/>
    <lineage>
        <taxon>Eukaryota</taxon>
        <taxon>Fungi</taxon>
        <taxon>Fungi incertae sedis</taxon>
        <taxon>Microsporidia</taxon>
        <taxon>Tubulinosematoidea</taxon>
        <taxon>Tubulinosematidae</taxon>
        <taxon>Anncaliia</taxon>
    </lineage>
</organism>
<evidence type="ECO:0000313" key="3">
    <source>
        <dbReference type="Proteomes" id="UP000030655"/>
    </source>
</evidence>
<accession>A0A059F4H4</accession>
<dbReference type="HOGENOM" id="CLU_120061_0_0_1"/>
<evidence type="ECO:0000256" key="1">
    <source>
        <dbReference type="SAM" id="SignalP"/>
    </source>
</evidence>
<name>A0A059F4H4_9MICR</name>
<reference evidence="2 3" key="2">
    <citation type="submission" date="2014-03" db="EMBL/GenBank/DDBJ databases">
        <title>The Genome Sequence of Anncaliia algerae insect isolate PRA339.</title>
        <authorList>
            <consortium name="The Broad Institute Genome Sequencing Platform"/>
            <consortium name="The Broad Institute Genome Sequencing Center for Infectious Disease"/>
            <person name="Cuomo C."/>
            <person name="Becnel J."/>
            <person name="Sanscrainte N."/>
            <person name="Walker B."/>
            <person name="Young S.K."/>
            <person name="Zeng Q."/>
            <person name="Gargeya S."/>
            <person name="Fitzgerald M."/>
            <person name="Haas B."/>
            <person name="Abouelleil A."/>
            <person name="Alvarado L."/>
            <person name="Arachchi H.M."/>
            <person name="Berlin A.M."/>
            <person name="Chapman S.B."/>
            <person name="Dewar J."/>
            <person name="Goldberg J."/>
            <person name="Griggs A."/>
            <person name="Gujja S."/>
            <person name="Hansen M."/>
            <person name="Howarth C."/>
            <person name="Imamovic A."/>
            <person name="Larimer J."/>
            <person name="McCowan C."/>
            <person name="Murphy C."/>
            <person name="Neiman D."/>
            <person name="Pearson M."/>
            <person name="Priest M."/>
            <person name="Roberts A."/>
            <person name="Saif S."/>
            <person name="Shea T."/>
            <person name="Sisk P."/>
            <person name="Sykes S."/>
            <person name="Wortman J."/>
            <person name="Nusbaum C."/>
            <person name="Birren B."/>
        </authorList>
    </citation>
    <scope>NUCLEOTIDE SEQUENCE [LARGE SCALE GENOMIC DNA]</scope>
    <source>
        <strain evidence="2 3">PRA339</strain>
    </source>
</reference>
<dbReference type="EMBL" id="KK365133">
    <property type="protein sequence ID" value="KCZ82065.1"/>
    <property type="molecule type" value="Genomic_DNA"/>
</dbReference>
<feature type="signal peptide" evidence="1">
    <location>
        <begin position="1"/>
        <end position="17"/>
    </location>
</feature>
<dbReference type="AlphaFoldDB" id="A0A059F4H4"/>
<evidence type="ECO:0008006" key="4">
    <source>
        <dbReference type="Google" id="ProtNLM"/>
    </source>
</evidence>
<proteinExistence type="predicted"/>
<dbReference type="VEuPathDB" id="MicrosporidiaDB:H312_00548"/>
<keyword evidence="3" id="KW-1185">Reference proteome</keyword>
<gene>
    <name evidence="2" type="ORF">H312_00548</name>
</gene>
<dbReference type="OrthoDB" id="10306136at2759"/>
<dbReference type="Proteomes" id="UP000030655">
    <property type="component" value="Unassembled WGS sequence"/>
</dbReference>
<sequence>MILFLKFIFSAANLYNGSQFEMPCQIKKLVINGTTYFYYPVTLYNGCFKVGTFYKNYCKANNDIYVANGIDYDFYVEASEKSVNMGFFYGVPETLISTNIYANCYHNINANQRILQVDPLMDLDCNPNFFCKMNFCQQCRKYYFYYEIEKEESNKSEQQTCQINKEKSSINETELINENKIQIEQSHDKVISSSEM</sequence>
<feature type="chain" id="PRO_5001577739" description="ZP domain-containing protein" evidence="1">
    <location>
        <begin position="18"/>
        <end position="196"/>
    </location>
</feature>
<keyword evidence="1" id="KW-0732">Signal</keyword>
<reference evidence="3" key="1">
    <citation type="submission" date="2013-02" db="EMBL/GenBank/DDBJ databases">
        <authorList>
            <consortium name="The Broad Institute Genome Sequencing Platform"/>
            <person name="Cuomo C."/>
            <person name="Becnel J."/>
            <person name="Sanscrainte N."/>
            <person name="Walker B."/>
            <person name="Young S.K."/>
            <person name="Zeng Q."/>
            <person name="Gargeya S."/>
            <person name="Fitzgerald M."/>
            <person name="Haas B."/>
            <person name="Abouelleil A."/>
            <person name="Alvarado L."/>
            <person name="Arachchi H.M."/>
            <person name="Berlin A.M."/>
            <person name="Chapman S.B."/>
            <person name="Dewar J."/>
            <person name="Goldberg J."/>
            <person name="Griggs A."/>
            <person name="Gujja S."/>
            <person name="Hansen M."/>
            <person name="Howarth C."/>
            <person name="Imamovic A."/>
            <person name="Larimer J."/>
            <person name="McCowan C."/>
            <person name="Murphy C."/>
            <person name="Neiman D."/>
            <person name="Pearson M."/>
            <person name="Priest M."/>
            <person name="Roberts A."/>
            <person name="Saif S."/>
            <person name="Shea T."/>
            <person name="Sisk P."/>
            <person name="Sykes S."/>
            <person name="Wortman J."/>
            <person name="Nusbaum C."/>
            <person name="Birren B."/>
        </authorList>
    </citation>
    <scope>NUCLEOTIDE SEQUENCE [LARGE SCALE GENOMIC DNA]</scope>
    <source>
        <strain evidence="3">PRA339</strain>
    </source>
</reference>
<evidence type="ECO:0000313" key="2">
    <source>
        <dbReference type="EMBL" id="KCZ82065.1"/>
    </source>
</evidence>
<protein>
    <recommendedName>
        <fullName evidence="4">ZP domain-containing protein</fullName>
    </recommendedName>
</protein>